<organism evidence="2 3">
    <name type="scientific">Gemmobacter aquaticus</name>
    <dbReference type="NCBI Taxonomy" id="490185"/>
    <lineage>
        <taxon>Bacteria</taxon>
        <taxon>Pseudomonadati</taxon>
        <taxon>Pseudomonadota</taxon>
        <taxon>Alphaproteobacteria</taxon>
        <taxon>Rhodobacterales</taxon>
        <taxon>Paracoccaceae</taxon>
        <taxon>Gemmobacter</taxon>
    </lineage>
</organism>
<dbReference type="AlphaFoldDB" id="A0A917YI51"/>
<keyword evidence="1" id="KW-1133">Transmembrane helix</keyword>
<dbReference type="Proteomes" id="UP000598196">
    <property type="component" value="Unassembled WGS sequence"/>
</dbReference>
<name>A0A917YI51_9RHOB</name>
<gene>
    <name evidence="2" type="ORF">GCM10010991_11790</name>
</gene>
<evidence type="ECO:0000256" key="1">
    <source>
        <dbReference type="SAM" id="Phobius"/>
    </source>
</evidence>
<comment type="caution">
    <text evidence="2">The sequence shown here is derived from an EMBL/GenBank/DDBJ whole genome shotgun (WGS) entry which is preliminary data.</text>
</comment>
<sequence>MRSTALKQFTKLESTGLWREAPELQRREVIVNFGEASLTIADPRSENALSHWSLPAVVRLNPGEMPALYAPGHQALETLEIDDKLMIEALEKVRAALASNRPRPGRLRGSLMLAGSALVLILGAIFVPGAMVNHTAAMVPQTTRLAIGRVALDDLGKVAGAPCADPSGEAALRRLATRLFGAEAPGLYILRDGQARSLHLPGNIITLHRDLVEKADGPEVLAGFALAEDERSDMDDPLVPLLRHAGLRATFGLLTTGQLDPASVAGYGSTLLTTPPLAVPDAALLARFAAADVPSTPYAKAFDPTGNTSQALIEADPLARGERRPLMTDSDWIGLQSICAD</sequence>
<proteinExistence type="predicted"/>
<dbReference type="RefSeq" id="WP_146285093.1">
    <property type="nucleotide sequence ID" value="NZ_BMLP01000001.1"/>
</dbReference>
<keyword evidence="1" id="KW-0812">Transmembrane</keyword>
<keyword evidence="3" id="KW-1185">Reference proteome</keyword>
<evidence type="ECO:0000313" key="3">
    <source>
        <dbReference type="Proteomes" id="UP000598196"/>
    </source>
</evidence>
<dbReference type="OrthoDB" id="7822309at2"/>
<feature type="transmembrane region" description="Helical" evidence="1">
    <location>
        <begin position="111"/>
        <end position="131"/>
    </location>
</feature>
<reference evidence="2 3" key="1">
    <citation type="journal article" date="2014" name="Int. J. Syst. Evol. Microbiol.">
        <title>Complete genome sequence of Corynebacterium casei LMG S-19264T (=DSM 44701T), isolated from a smear-ripened cheese.</title>
        <authorList>
            <consortium name="US DOE Joint Genome Institute (JGI-PGF)"/>
            <person name="Walter F."/>
            <person name="Albersmeier A."/>
            <person name="Kalinowski J."/>
            <person name="Ruckert C."/>
        </authorList>
    </citation>
    <scope>NUCLEOTIDE SEQUENCE [LARGE SCALE GENOMIC DNA]</scope>
    <source>
        <strain evidence="2 3">CGMCC 1.7029</strain>
    </source>
</reference>
<keyword evidence="1" id="KW-0472">Membrane</keyword>
<evidence type="ECO:0000313" key="2">
    <source>
        <dbReference type="EMBL" id="GGO28707.1"/>
    </source>
</evidence>
<protein>
    <submittedName>
        <fullName evidence="2">Uncharacterized protein</fullName>
    </submittedName>
</protein>
<accession>A0A917YI51</accession>
<dbReference type="EMBL" id="BMLP01000001">
    <property type="protein sequence ID" value="GGO28707.1"/>
    <property type="molecule type" value="Genomic_DNA"/>
</dbReference>